<dbReference type="InterPro" id="IPR022716">
    <property type="entry name" value="Gcn1_N"/>
</dbReference>
<evidence type="ECO:0000313" key="6">
    <source>
        <dbReference type="EMBL" id="TPX42852.1"/>
    </source>
</evidence>
<dbReference type="Proteomes" id="UP000320475">
    <property type="component" value="Unassembled WGS sequence"/>
</dbReference>
<dbReference type="Gene3D" id="1.25.10.10">
    <property type="entry name" value="Leucine-rich Repeat Variant"/>
    <property type="match status" value="6"/>
</dbReference>
<dbReference type="PANTHER" id="PTHR23346">
    <property type="entry name" value="TRANSLATIONAL ACTIVATOR GCN1-RELATED"/>
    <property type="match status" value="1"/>
</dbReference>
<dbReference type="InterPro" id="IPR056810">
    <property type="entry name" value="GNC1-like_N"/>
</dbReference>
<dbReference type="PROSITE" id="PS50077">
    <property type="entry name" value="HEAT_REPEAT"/>
    <property type="match status" value="4"/>
</dbReference>
<dbReference type="SUPFAM" id="SSF48371">
    <property type="entry name" value="ARM repeat"/>
    <property type="match status" value="3"/>
</dbReference>
<proteinExistence type="inferred from homology"/>
<dbReference type="GO" id="GO:0019887">
    <property type="term" value="F:protein kinase regulator activity"/>
    <property type="evidence" value="ECO:0007669"/>
    <property type="project" value="TreeGrafter"/>
</dbReference>
<dbReference type="Pfam" id="PF24987">
    <property type="entry name" value="HEAT_EF3_N"/>
    <property type="match status" value="2"/>
</dbReference>
<feature type="repeat" description="HEAT" evidence="3">
    <location>
        <begin position="1689"/>
        <end position="1727"/>
    </location>
</feature>
<evidence type="ECO:0000259" key="5">
    <source>
        <dbReference type="SMART" id="SM01349"/>
    </source>
</evidence>
<feature type="region of interest" description="Disordered" evidence="4">
    <location>
        <begin position="1"/>
        <end position="28"/>
    </location>
</feature>
<evidence type="ECO:0000256" key="1">
    <source>
        <dbReference type="ARBA" id="ARBA00007366"/>
    </source>
</evidence>
<dbReference type="GO" id="GO:0005829">
    <property type="term" value="C:cytosol"/>
    <property type="evidence" value="ECO:0007669"/>
    <property type="project" value="TreeGrafter"/>
</dbReference>
<dbReference type="EMBL" id="QEAM01000250">
    <property type="protein sequence ID" value="TPX42852.1"/>
    <property type="molecule type" value="Genomic_DNA"/>
</dbReference>
<dbReference type="OrthoDB" id="5148094at2759"/>
<dbReference type="PANTHER" id="PTHR23346:SF7">
    <property type="entry name" value="STALLED RIBOSOME SENSOR GCN1"/>
    <property type="match status" value="1"/>
</dbReference>
<evidence type="ECO:0000313" key="7">
    <source>
        <dbReference type="Proteomes" id="UP000320475"/>
    </source>
</evidence>
<dbReference type="FunFam" id="1.25.10.10:FF:000096">
    <property type="entry name" value="eIF-2-alpha kinase activator gcn1"/>
    <property type="match status" value="1"/>
</dbReference>
<feature type="repeat" description="HEAT" evidence="3">
    <location>
        <begin position="1647"/>
        <end position="1685"/>
    </location>
</feature>
<name>A0A507CUJ5_9FUNG</name>
<dbReference type="InterPro" id="IPR011989">
    <property type="entry name" value="ARM-like"/>
</dbReference>
<feature type="region of interest" description="Disordered" evidence="4">
    <location>
        <begin position="1890"/>
        <end position="1910"/>
    </location>
</feature>
<dbReference type="Pfam" id="PF24993">
    <property type="entry name" value="GNC1_N"/>
    <property type="match status" value="1"/>
</dbReference>
<feature type="domain" description="TOG" evidence="5">
    <location>
        <begin position="1887"/>
        <end position="2112"/>
    </location>
</feature>
<dbReference type="InterPro" id="IPR057546">
    <property type="entry name" value="HEAT_GCN1"/>
</dbReference>
<feature type="domain" description="TOG" evidence="5">
    <location>
        <begin position="1396"/>
        <end position="1630"/>
    </location>
</feature>
<comment type="caution">
    <text evidence="6">The sequence shown here is derived from an EMBL/GenBank/DDBJ whole genome shotgun (WGS) entry which is preliminary data.</text>
</comment>
<dbReference type="Pfam" id="PF12074">
    <property type="entry name" value="Gcn1_N"/>
    <property type="match status" value="1"/>
</dbReference>
<feature type="repeat" description="HEAT" evidence="3">
    <location>
        <begin position="2052"/>
        <end position="2089"/>
    </location>
</feature>
<accession>A0A507CUJ5</accession>
<dbReference type="InterPro" id="IPR016024">
    <property type="entry name" value="ARM-type_fold"/>
</dbReference>
<dbReference type="Pfam" id="PF24984">
    <property type="entry name" value="HEAT_EF3_GNC1"/>
    <property type="match status" value="1"/>
</dbReference>
<keyword evidence="2" id="KW-0677">Repeat</keyword>
<dbReference type="Pfam" id="PF25801">
    <property type="entry name" value="HEAT_GCN1_C_2"/>
    <property type="match status" value="1"/>
</dbReference>
<dbReference type="InterPro" id="IPR021133">
    <property type="entry name" value="HEAT_type_2"/>
</dbReference>
<evidence type="ECO:0000256" key="4">
    <source>
        <dbReference type="SAM" id="MobiDB-lite"/>
    </source>
</evidence>
<dbReference type="SMART" id="SM01349">
    <property type="entry name" value="TOG"/>
    <property type="match status" value="2"/>
</dbReference>
<feature type="region of interest" description="Disordered" evidence="4">
    <location>
        <begin position="838"/>
        <end position="857"/>
    </location>
</feature>
<comment type="similarity">
    <text evidence="1">Belongs to the GCN1 family.</text>
</comment>
<reference evidence="6 7" key="1">
    <citation type="journal article" date="2019" name="Sci. Rep.">
        <title>Comparative genomics of chytrid fungi reveal insights into the obligate biotrophic and pathogenic lifestyle of Synchytrium endobioticum.</title>
        <authorList>
            <person name="van de Vossenberg B.T.L.H."/>
            <person name="Warris S."/>
            <person name="Nguyen H.D.T."/>
            <person name="van Gent-Pelzer M.P.E."/>
            <person name="Joly D.L."/>
            <person name="van de Geest H.C."/>
            <person name="Bonants P.J.M."/>
            <person name="Smith D.S."/>
            <person name="Levesque C.A."/>
            <person name="van der Lee T.A.J."/>
        </authorList>
    </citation>
    <scope>NUCLEOTIDE SEQUENCE [LARGE SCALE GENOMIC DNA]</scope>
    <source>
        <strain evidence="6 7">LEV6574</strain>
    </source>
</reference>
<organism evidence="6 7">
    <name type="scientific">Synchytrium endobioticum</name>
    <dbReference type="NCBI Taxonomy" id="286115"/>
    <lineage>
        <taxon>Eukaryota</taxon>
        <taxon>Fungi</taxon>
        <taxon>Fungi incertae sedis</taxon>
        <taxon>Chytridiomycota</taxon>
        <taxon>Chytridiomycota incertae sedis</taxon>
        <taxon>Chytridiomycetes</taxon>
        <taxon>Synchytriales</taxon>
        <taxon>Synchytriaceae</taxon>
        <taxon>Synchytrium</taxon>
    </lineage>
</organism>
<dbReference type="GO" id="GO:0006417">
    <property type="term" value="P:regulation of translation"/>
    <property type="evidence" value="ECO:0007669"/>
    <property type="project" value="TreeGrafter"/>
</dbReference>
<gene>
    <name evidence="6" type="ORF">SeLEV6574_g05373</name>
</gene>
<protein>
    <recommendedName>
        <fullName evidence="5">TOG domain-containing protein</fullName>
    </recommendedName>
</protein>
<sequence>MAAHRRRNQVQAVSNDNHDNADDDFEFSKGVDASNQVNDDLELPWTDFIHTRLYPAVTASRVAERMRIWHHARDRIKNHQEPEGALLPSLLEAVFATIPRYVDKPSRNAVWQVILALKASTRFSKTNDAGDALLVTGITRMLDRELEAASSSCAASILCSYSRFVTNLLELTPASLTNATKILLRQQVYLWQRLTLAESKPRYRAIAVKACRNILRRSGADRVNIVLDWVVATLDADSWKCVLLVHPCIDAISSLEPSMINELMKVFAKAVNSTKGPIPDAYLESFAPFLTKFATPELIESELMASADKLLLRLPEVVLKVYIYVFRYSRVNPSGWFVKLAEALTKHLLSTNEIVQKNAADLVALLSGRSTESILDVANVMIKVLNGKVASPGQRQSMASALGGLPPSFDASVKIVQALTMSATKETNDTVIHIMLTARIPHISYLLEHNQVSKDVQTSIMFGMISERAVYRQGYLTCMESVITSNLGGILDKVTDHALTTLEKVSAAGMGVLEPSRKEAVTLVEGYLALSCLLQSQPSNLEIESLMSKARFALDSKLYSKLETRIPFVNCVLQLVANDITYIKSNTKISSSMADALVFCMASVTQPKIRSIALQRMTRLCQSNHQLIPEFLSLLRVGFSNLVSTHSKSAEPSAWNDKRQACGNELGSLMFKALSSCVRLANRKRYVHQIDDDSRDNKVVAVLKEVTRELVALISIACHPVISDVNGSDAWVRLVVMAGLDPKKILENHGAQLVNSWLDAATLLPFIPALVLCMEIAPATIFPIVISYIVKNLRNSITQYEYEVWQTPPDQLRSEFVYGGPIILMANKAKDWEGQLMEAKGKKPPPKNKAADAKKHSERAQQLAREAEIRQRVQASITQIQSSIALLNAVVASIMGPLGADASEQFETHLTAIIKTTISYATDTQHAAVCKQEVAEVYIHLATTLDLTPMQTSSVAAIILRTLNVEDLPAKWRQNDYEDSMTHLTSSLKKVDHLPTLEFIFIFTLLEAVILREGRITTLREKQVTDMVMTCADILLAHVGLATLSYLPRGNMVRCIIYLLANYPRLHKRGHEGLLTMYAAVGESMAAFEVKNDGENCVAKHSASNIHAENTEVVKELLDGLVSEEPAVREACLSALTYVEVPADLEGDFDARVWTLKHDMSTEQVVQEAAFLWEQWNGEKLVNAAAIAFILPLIVHKTAAVRVAAGLALKSALEVHVDQRSTALEALYKTYGDKKIIPPPEYDDYGMVITHTLNQPDQCHARLGVALALQALAPILVDNDLLIQFFDFLIQSNALGDRSDNVRKTMLQAGVQAVKGPGKSCIKPLLTMFDEFLSRPPGQSEEHDRMREAVVILLGTLSQHLDASDPSIPTVVSKLIETLKTPSEIVQSAVAECLPALVKAIPDMTQDLLGSLLKQMFDSRKYAERRGAAYGLAGIVKGRGISALKDYAIMQALKDAVEDKKHMERREGALFAIETLSLTLGRLFEPFIVQILPLLLVCFGDASKDVRVATEDAARTIMSKLSAHAVKLVLPSLLNGLDDKQWRAKCGSIELLGSMAFLAPKQLSVSLPTIIPRLVEVLSDTHSKVQETAKTALTHFGSIIKNPEIQACVPIILQGMVDPNNKTLPALTALLETTFIHYIDAPSLALVIPILRRGLKERSTDVRKRAAEIMGNIASLTEQKDLIPYLSVLMPGLKEVLVDPVPEARAIAAHALGSMVEKLGEDNFPGLVSELLQTLKSDTSAVDRSGAAQGLSEVLAGIGIDRMEGMLPEVQVNISSRRPYVREGFMLLYIYLPATFGEKFRPYLGSMIHSLLKGLADDAEPVRDAALRAGQMVVRGYANSAIDLLLPELERGLFDNNWRIRQSSIQLMGDLLYRIGGSRKVADGVDKLEEADDDIDGTDTDADDELEEEDTGGITKGALIEALGLERYNKVLAALYIVRSDTISIVRQSSLQVWKAIVVNTPRTLKEIFPIMMSLLISCFSSPSAERRGVAARTLGDLVRKMGEQIMEQIIPILENGIIDGNPATRQGLCIGMTEILAAAGKQQGGEFAMHFIGPIRKALVDGAPEVREAAAQAFDSLHQSLGTKAIDEVLPSLLSDLKSGGGNTVALEALKEIMAVRSSVVFPVLAPTLMARPITSFNARALGTLITVAGSAISRRSGSIVSVLLDALEDHDEGALEASNTINAILLNATADELPSLMMILNEGLREGSIVRRQEACKALAVFFAEAEADINDDINDWMNHLIELMNDEDMMEPATAAVDALIKRIKKEDLDRYVAPVRSAISMATCDLTADECIKGFSNAKGISGVVSIFLQGLSYGSPDIREQAALGLGDIVTRSSSDALKPFVTQMTGPLIRVVGDRFAAGVKSAILYTLGLLLTKVPQLLKPFLPQLQRTFIKALSEQTSNIARERAAHALSLLIPLQPRLDPLVVEVAQGIRTAGDTNVKEAMWQAMHGIIKNLGSGRDINDTSTSTIQTLLLEVVSVPITDTDSDNVKMKAARCIGGFCQYLGGSRAKQLADAINSPTADLYGKVLAYASLLTEAPALIEELAVGDRCQQVLVDGLTSDKLPITEAAVKATLRFLTRSQTSGTDQLVPLLAKLLPVGQNVNIGSSSSISESKSPTY</sequence>
<dbReference type="Pfam" id="PF23271">
    <property type="entry name" value="HEAT_GCN1"/>
    <property type="match status" value="1"/>
</dbReference>
<dbReference type="VEuPathDB" id="FungiDB:SeMB42_g05271"/>
<dbReference type="InterPro" id="IPR034085">
    <property type="entry name" value="TOG"/>
</dbReference>
<feature type="repeat" description="HEAT" evidence="3">
    <location>
        <begin position="1570"/>
        <end position="1607"/>
    </location>
</feature>
<dbReference type="GO" id="GO:0034198">
    <property type="term" value="P:cellular response to amino acid starvation"/>
    <property type="evidence" value="ECO:0007669"/>
    <property type="project" value="TreeGrafter"/>
</dbReference>
<evidence type="ECO:0000256" key="3">
    <source>
        <dbReference type="PROSITE-ProRule" id="PRU00103"/>
    </source>
</evidence>
<evidence type="ECO:0000256" key="2">
    <source>
        <dbReference type="ARBA" id="ARBA00022737"/>
    </source>
</evidence>